<keyword evidence="1" id="KW-0812">Transmembrane</keyword>
<keyword evidence="1" id="KW-0472">Membrane</keyword>
<protein>
    <submittedName>
        <fullName evidence="2">DUF1345 domain-containing protein</fullName>
    </submittedName>
</protein>
<evidence type="ECO:0000313" key="3">
    <source>
        <dbReference type="Proteomes" id="UP000309667"/>
    </source>
</evidence>
<keyword evidence="3" id="KW-1185">Reference proteome</keyword>
<comment type="caution">
    <text evidence="2">The sequence shown here is derived from an EMBL/GenBank/DDBJ whole genome shotgun (WGS) entry which is preliminary data.</text>
</comment>
<evidence type="ECO:0000256" key="1">
    <source>
        <dbReference type="SAM" id="Phobius"/>
    </source>
</evidence>
<dbReference type="RefSeq" id="WP_136557676.1">
    <property type="nucleotide sequence ID" value="NZ_STGT01000002.1"/>
</dbReference>
<sequence>MHRSNAVKILILIVLISAILLPAIFGEVRLVQGQSGGDPWRNFVLDFQTIIGGFLAVFAAWWTVSTMEKADQAAQTRHDQIIEATVFRDKRVLLRAKNHILENISNAKSFCSYFTQRNVAEIRAERPKTVTIRYNNALTFVAKLNKAFSDQDWIDAKYLLEPSLIAPCVELQNACDQFHWLSPSKEERFAPEFSPTDDQLEWLVGNNSILIVELSEQLEKALTQWKVV</sequence>
<dbReference type="EMBL" id="STGT01000002">
    <property type="protein sequence ID" value="THV15395.1"/>
    <property type="molecule type" value="Genomic_DNA"/>
</dbReference>
<organism evidence="2 3">
    <name type="scientific">Rhizobium rhizophilum</name>
    <dbReference type="NCBI Taxonomy" id="1850373"/>
    <lineage>
        <taxon>Bacteria</taxon>
        <taxon>Pseudomonadati</taxon>
        <taxon>Pseudomonadota</taxon>
        <taxon>Alphaproteobacteria</taxon>
        <taxon>Hyphomicrobiales</taxon>
        <taxon>Rhizobiaceae</taxon>
        <taxon>Rhizobium/Agrobacterium group</taxon>
        <taxon>Rhizobium</taxon>
    </lineage>
</organism>
<evidence type="ECO:0000313" key="2">
    <source>
        <dbReference type="EMBL" id="THV15395.1"/>
    </source>
</evidence>
<feature type="transmembrane region" description="Helical" evidence="1">
    <location>
        <begin position="43"/>
        <end position="64"/>
    </location>
</feature>
<gene>
    <name evidence="2" type="ORF">E9677_08560</name>
</gene>
<keyword evidence="1" id="KW-1133">Transmembrane helix</keyword>
<proteinExistence type="predicted"/>
<dbReference type="Proteomes" id="UP000309667">
    <property type="component" value="Unassembled WGS sequence"/>
</dbReference>
<name>A0ABY2QWR3_9HYPH</name>
<reference evidence="2 3" key="1">
    <citation type="submission" date="2019-04" db="EMBL/GenBank/DDBJ databases">
        <title>Genome sequence of strain 7209-2.</title>
        <authorList>
            <person name="Gao J."/>
            <person name="Sun J."/>
        </authorList>
    </citation>
    <scope>NUCLEOTIDE SEQUENCE [LARGE SCALE GENOMIC DNA]</scope>
    <source>
        <strain evidence="2 3">7209-2</strain>
    </source>
</reference>
<accession>A0ABY2QWR3</accession>